<gene>
    <name evidence="8" type="ORF">UFOPK3752_00113</name>
    <name evidence="9" type="ORF">UFOPK4150_01819</name>
</gene>
<evidence type="ECO:0000256" key="3">
    <source>
        <dbReference type="ARBA" id="ARBA00022475"/>
    </source>
</evidence>
<evidence type="ECO:0000256" key="5">
    <source>
        <dbReference type="ARBA" id="ARBA00022840"/>
    </source>
</evidence>
<dbReference type="Gene3D" id="3.40.50.300">
    <property type="entry name" value="P-loop containing nucleotide triphosphate hydrolases"/>
    <property type="match status" value="1"/>
</dbReference>
<sequence length="345" mass="37092">MSSLVAGSGSTVPLLAVDDLHVEFATRDGLVRAVNGVSFELRAGETIAILGESGSGKSVTAQAIMGILPTPPARITAGSIRLEGRELVGLRERDYRGVRGRQIAMIFQDALSSLNPVTCVGEQIAEMFRIHDGAGHGAAKAAAIEVMERVRIPGAARRYGDYPHQFSGGMRQRIMIAMMIALKPQVLIADEPTTALDVTVQSQIMDLLAELKTEHNMGLILITHDLGVVADVAQHITVMYAGRTMEQGPVDDIYSRPANPYTRGLLESIPNLEAKTGRLPAIQGLPPNLLRIPPGCPYNPRCPLAQEICTHEPAPALLQVEGSHHSACHFAQEVRSYGIHRAVQG</sequence>
<dbReference type="InterPro" id="IPR050388">
    <property type="entry name" value="ABC_Ni/Peptide_Import"/>
</dbReference>
<dbReference type="GO" id="GO:0016887">
    <property type="term" value="F:ATP hydrolysis activity"/>
    <property type="evidence" value="ECO:0007669"/>
    <property type="project" value="InterPro"/>
</dbReference>
<dbReference type="Pfam" id="PF08352">
    <property type="entry name" value="oligo_HPY"/>
    <property type="match status" value="1"/>
</dbReference>
<dbReference type="EMBL" id="CAFBND010000003">
    <property type="protein sequence ID" value="CAB4925723.1"/>
    <property type="molecule type" value="Genomic_DNA"/>
</dbReference>
<dbReference type="NCBIfam" id="TIGR01727">
    <property type="entry name" value="oligo_HPY"/>
    <property type="match status" value="1"/>
</dbReference>
<keyword evidence="3" id="KW-1003">Cell membrane</keyword>
<evidence type="ECO:0000313" key="9">
    <source>
        <dbReference type="EMBL" id="CAB5037454.1"/>
    </source>
</evidence>
<evidence type="ECO:0000256" key="4">
    <source>
        <dbReference type="ARBA" id="ARBA00022741"/>
    </source>
</evidence>
<dbReference type="GO" id="GO:0005524">
    <property type="term" value="F:ATP binding"/>
    <property type="evidence" value="ECO:0007669"/>
    <property type="project" value="UniProtKB-KW"/>
</dbReference>
<dbReference type="InterPro" id="IPR027417">
    <property type="entry name" value="P-loop_NTPase"/>
</dbReference>
<dbReference type="InterPro" id="IPR003439">
    <property type="entry name" value="ABC_transporter-like_ATP-bd"/>
</dbReference>
<dbReference type="PANTHER" id="PTHR43297:SF2">
    <property type="entry name" value="DIPEPTIDE TRANSPORT ATP-BINDING PROTEIN DPPD"/>
    <property type="match status" value="1"/>
</dbReference>
<dbReference type="InterPro" id="IPR013563">
    <property type="entry name" value="Oligopep_ABC_C"/>
</dbReference>
<organism evidence="9">
    <name type="scientific">freshwater metagenome</name>
    <dbReference type="NCBI Taxonomy" id="449393"/>
    <lineage>
        <taxon>unclassified sequences</taxon>
        <taxon>metagenomes</taxon>
        <taxon>ecological metagenomes</taxon>
    </lineage>
</organism>
<dbReference type="SUPFAM" id="SSF52540">
    <property type="entry name" value="P-loop containing nucleoside triphosphate hydrolases"/>
    <property type="match status" value="1"/>
</dbReference>
<feature type="domain" description="ABC transporter" evidence="7">
    <location>
        <begin position="15"/>
        <end position="266"/>
    </location>
</feature>
<evidence type="ECO:0000259" key="7">
    <source>
        <dbReference type="PROSITE" id="PS50893"/>
    </source>
</evidence>
<dbReference type="PROSITE" id="PS00211">
    <property type="entry name" value="ABC_TRANSPORTER_1"/>
    <property type="match status" value="1"/>
</dbReference>
<evidence type="ECO:0000256" key="2">
    <source>
        <dbReference type="ARBA" id="ARBA00022448"/>
    </source>
</evidence>
<dbReference type="SMART" id="SM00382">
    <property type="entry name" value="AAA"/>
    <property type="match status" value="1"/>
</dbReference>
<dbReference type="EMBL" id="CAFBPU010000044">
    <property type="protein sequence ID" value="CAB5037454.1"/>
    <property type="molecule type" value="Genomic_DNA"/>
</dbReference>
<dbReference type="FunFam" id="3.40.50.300:FF:000016">
    <property type="entry name" value="Oligopeptide ABC transporter ATP-binding component"/>
    <property type="match status" value="1"/>
</dbReference>
<dbReference type="PROSITE" id="PS50893">
    <property type="entry name" value="ABC_TRANSPORTER_2"/>
    <property type="match status" value="1"/>
</dbReference>
<protein>
    <submittedName>
        <fullName evidence="9">Unannotated protein</fullName>
    </submittedName>
</protein>
<evidence type="ECO:0000256" key="6">
    <source>
        <dbReference type="ARBA" id="ARBA00023136"/>
    </source>
</evidence>
<keyword evidence="2" id="KW-0813">Transport</keyword>
<keyword evidence="4" id="KW-0547">Nucleotide-binding</keyword>
<evidence type="ECO:0000313" key="8">
    <source>
        <dbReference type="EMBL" id="CAB4925723.1"/>
    </source>
</evidence>
<reference evidence="9" key="1">
    <citation type="submission" date="2020-05" db="EMBL/GenBank/DDBJ databases">
        <authorList>
            <person name="Chiriac C."/>
            <person name="Salcher M."/>
            <person name="Ghai R."/>
            <person name="Kavagutti S V."/>
        </authorList>
    </citation>
    <scope>NUCLEOTIDE SEQUENCE</scope>
</reference>
<accession>A0A6J7S7Z1</accession>
<keyword evidence="6" id="KW-0472">Membrane</keyword>
<dbReference type="InterPro" id="IPR003593">
    <property type="entry name" value="AAA+_ATPase"/>
</dbReference>
<dbReference type="CDD" id="cd03257">
    <property type="entry name" value="ABC_NikE_OppD_transporters"/>
    <property type="match status" value="1"/>
</dbReference>
<dbReference type="AlphaFoldDB" id="A0A6J7S7Z1"/>
<name>A0A6J7S7Z1_9ZZZZ</name>
<dbReference type="GO" id="GO:0015833">
    <property type="term" value="P:peptide transport"/>
    <property type="evidence" value="ECO:0007669"/>
    <property type="project" value="InterPro"/>
</dbReference>
<comment type="subcellular location">
    <subcellularLocation>
        <location evidence="1">Cell membrane</location>
        <topology evidence="1">Peripheral membrane protein</topology>
    </subcellularLocation>
</comment>
<dbReference type="PANTHER" id="PTHR43297">
    <property type="entry name" value="OLIGOPEPTIDE TRANSPORT ATP-BINDING PROTEIN APPD"/>
    <property type="match status" value="1"/>
</dbReference>
<proteinExistence type="predicted"/>
<keyword evidence="5" id="KW-0067">ATP-binding</keyword>
<dbReference type="Pfam" id="PF00005">
    <property type="entry name" value="ABC_tran"/>
    <property type="match status" value="1"/>
</dbReference>
<evidence type="ECO:0000256" key="1">
    <source>
        <dbReference type="ARBA" id="ARBA00004202"/>
    </source>
</evidence>
<dbReference type="GO" id="GO:0005886">
    <property type="term" value="C:plasma membrane"/>
    <property type="evidence" value="ECO:0007669"/>
    <property type="project" value="UniProtKB-SubCell"/>
</dbReference>
<dbReference type="InterPro" id="IPR017871">
    <property type="entry name" value="ABC_transporter-like_CS"/>
</dbReference>